<keyword evidence="3" id="KW-1185">Reference proteome</keyword>
<feature type="region of interest" description="Disordered" evidence="1">
    <location>
        <begin position="679"/>
        <end position="744"/>
    </location>
</feature>
<feature type="compositionally biased region" description="Acidic residues" evidence="1">
    <location>
        <begin position="205"/>
        <end position="215"/>
    </location>
</feature>
<name>A0A4C1X0Q2_EUMVA</name>
<proteinExistence type="predicted"/>
<feature type="compositionally biased region" description="Basic and acidic residues" evidence="1">
    <location>
        <begin position="708"/>
        <end position="731"/>
    </location>
</feature>
<dbReference type="EMBL" id="BGZK01000697">
    <property type="protein sequence ID" value="GBP56650.1"/>
    <property type="molecule type" value="Genomic_DNA"/>
</dbReference>
<evidence type="ECO:0000313" key="2">
    <source>
        <dbReference type="EMBL" id="GBP56650.1"/>
    </source>
</evidence>
<feature type="compositionally biased region" description="Basic residues" evidence="1">
    <location>
        <begin position="698"/>
        <end position="707"/>
    </location>
</feature>
<feature type="region of interest" description="Disordered" evidence="1">
    <location>
        <begin position="532"/>
        <end position="620"/>
    </location>
</feature>
<feature type="compositionally biased region" description="Basic and acidic residues" evidence="1">
    <location>
        <begin position="372"/>
        <end position="394"/>
    </location>
</feature>
<gene>
    <name evidence="2" type="ORF">EVAR_33282_1</name>
</gene>
<dbReference type="Proteomes" id="UP000299102">
    <property type="component" value="Unassembled WGS sequence"/>
</dbReference>
<organism evidence="2 3">
    <name type="scientific">Eumeta variegata</name>
    <name type="common">Bagworm moth</name>
    <name type="synonym">Eumeta japonica</name>
    <dbReference type="NCBI Taxonomy" id="151549"/>
    <lineage>
        <taxon>Eukaryota</taxon>
        <taxon>Metazoa</taxon>
        <taxon>Ecdysozoa</taxon>
        <taxon>Arthropoda</taxon>
        <taxon>Hexapoda</taxon>
        <taxon>Insecta</taxon>
        <taxon>Pterygota</taxon>
        <taxon>Neoptera</taxon>
        <taxon>Endopterygota</taxon>
        <taxon>Lepidoptera</taxon>
        <taxon>Glossata</taxon>
        <taxon>Ditrysia</taxon>
        <taxon>Tineoidea</taxon>
        <taxon>Psychidae</taxon>
        <taxon>Oiketicinae</taxon>
        <taxon>Eumeta</taxon>
    </lineage>
</organism>
<feature type="compositionally biased region" description="Polar residues" evidence="1">
    <location>
        <begin position="532"/>
        <end position="550"/>
    </location>
</feature>
<sequence length="744" mass="84067">MGKKLKPKDIRHPEESLARCQTLIGIGYLMELEWANGRRNGEIPEAPTLAPLRYDVLPEHFRDIVSTENSNVLNTSIRRKQSEGKNFERSYGSHIGQKRRINVKADNIADSEMSEVISDGHRSTRLKSRNGYMWRLRMYPPAEQGCGLNLISEPSMSLQIITPQSDPVNRSDSSQEELVSDSENPKINTEENRTEGERDNTVEESTADSDLDEGPGEAFPPGTWGVRLTSGDGYVWNDLANHPGSIFHVGNPETENEQINITTTSASPGNMEESEDYKGEYNKEDAPVLLYPTKVNENSGCPIPHPSDILFLSNKTGHALVTPVSTAKSSFSEMEDDNPFIYDQDMHRFAENDPFWNWLDGWTSTYVKKLVERGGKSDQRKNRTNQKDKIDKINNEPSPNPNGKIDEDTDEETEKAGENTTDEKAPADKKDVKQTSKPRKNKDIIGKPHNNRDYSKESKDAFQSPIPEINSKLDVDNKETKSEHTEEPGTDIKATIIYGNSVANDKVTNIYVFYPRPDDAVEQLKPLLDVITSKNESGQSTQRPAITVNSRIDGPENKDAATPSRNSNNSDDQIDDINVKGQYKVDEMKEDDFKNTKKDSGNSENSDEYSRNNLKGLPAIREKPRYFDTIQNFEKEFDVNDRHKKVYESKGNTNSDTKNEDFKANIVINSAANEEIGLSRYSTNKSKDVNESGDTTKQRGKREKRGKRNEERNGMETRETGREWDNKKNDSESDGPNENFDKNS</sequence>
<evidence type="ECO:0000256" key="1">
    <source>
        <dbReference type="SAM" id="MobiDB-lite"/>
    </source>
</evidence>
<feature type="compositionally biased region" description="Basic and acidic residues" evidence="1">
    <location>
        <begin position="471"/>
        <end position="487"/>
    </location>
</feature>
<dbReference type="OrthoDB" id="6931742at2759"/>
<accession>A0A4C1X0Q2</accession>
<feature type="compositionally biased region" description="Basic and acidic residues" evidence="1">
    <location>
        <begin position="414"/>
        <end position="434"/>
    </location>
</feature>
<feature type="compositionally biased region" description="Polar residues" evidence="1">
    <location>
        <begin position="163"/>
        <end position="172"/>
    </location>
</feature>
<dbReference type="AlphaFoldDB" id="A0A4C1X0Q2"/>
<comment type="caution">
    <text evidence="2">The sequence shown here is derived from an EMBL/GenBank/DDBJ whole genome shotgun (WGS) entry which is preliminary data.</text>
</comment>
<feature type="compositionally biased region" description="Basic and acidic residues" evidence="1">
    <location>
        <begin position="685"/>
        <end position="697"/>
    </location>
</feature>
<feature type="region of interest" description="Disordered" evidence="1">
    <location>
        <begin position="372"/>
        <end position="490"/>
    </location>
</feature>
<feature type="compositionally biased region" description="Basic and acidic residues" evidence="1">
    <location>
        <begin position="583"/>
        <end position="601"/>
    </location>
</feature>
<evidence type="ECO:0000313" key="3">
    <source>
        <dbReference type="Proteomes" id="UP000299102"/>
    </source>
</evidence>
<feature type="compositionally biased region" description="Basic and acidic residues" evidence="1">
    <location>
        <begin position="441"/>
        <end position="460"/>
    </location>
</feature>
<reference evidence="2 3" key="1">
    <citation type="journal article" date="2019" name="Commun. Biol.">
        <title>The bagworm genome reveals a unique fibroin gene that provides high tensile strength.</title>
        <authorList>
            <person name="Kono N."/>
            <person name="Nakamura H."/>
            <person name="Ohtoshi R."/>
            <person name="Tomita M."/>
            <person name="Numata K."/>
            <person name="Arakawa K."/>
        </authorList>
    </citation>
    <scope>NUCLEOTIDE SEQUENCE [LARGE SCALE GENOMIC DNA]</scope>
</reference>
<feature type="compositionally biased region" description="Basic and acidic residues" evidence="1">
    <location>
        <begin position="188"/>
        <end position="201"/>
    </location>
</feature>
<feature type="region of interest" description="Disordered" evidence="1">
    <location>
        <begin position="640"/>
        <end position="660"/>
    </location>
</feature>
<feature type="region of interest" description="Disordered" evidence="1">
    <location>
        <begin position="163"/>
        <end position="223"/>
    </location>
</feature>
<protein>
    <submittedName>
        <fullName evidence="2">Uncharacterized protein</fullName>
    </submittedName>
</protein>